<dbReference type="CDD" id="cd00075">
    <property type="entry name" value="HATPase"/>
    <property type="match status" value="1"/>
</dbReference>
<evidence type="ECO:0000256" key="7">
    <source>
        <dbReference type="ARBA" id="ARBA00022777"/>
    </source>
</evidence>
<dbReference type="CDD" id="cd06225">
    <property type="entry name" value="HAMP"/>
    <property type="match status" value="1"/>
</dbReference>
<feature type="transmembrane region" description="Helical" evidence="11">
    <location>
        <begin position="163"/>
        <end position="183"/>
    </location>
</feature>
<evidence type="ECO:0000256" key="1">
    <source>
        <dbReference type="ARBA" id="ARBA00000085"/>
    </source>
</evidence>
<keyword evidence="15" id="KW-1185">Reference proteome</keyword>
<dbReference type="Proteomes" id="UP000018851">
    <property type="component" value="Chromosome"/>
</dbReference>
<dbReference type="InterPro" id="IPR036097">
    <property type="entry name" value="HisK_dim/P_sf"/>
</dbReference>
<dbReference type="EC" id="2.7.13.3" evidence="3"/>
<evidence type="ECO:0000256" key="10">
    <source>
        <dbReference type="ARBA" id="ARBA00023136"/>
    </source>
</evidence>
<dbReference type="HOGENOM" id="CLU_000445_89_6_5"/>
<evidence type="ECO:0000256" key="2">
    <source>
        <dbReference type="ARBA" id="ARBA00004370"/>
    </source>
</evidence>
<dbReference type="InterPro" id="IPR036890">
    <property type="entry name" value="HATPase_C_sf"/>
</dbReference>
<dbReference type="AlphaFoldDB" id="W0AGT1"/>
<dbReference type="EMBL" id="CP006644">
    <property type="protein sequence ID" value="AHE54860.1"/>
    <property type="molecule type" value="Genomic_DNA"/>
</dbReference>
<name>W0AGT1_9SPHN</name>
<evidence type="ECO:0000256" key="3">
    <source>
        <dbReference type="ARBA" id="ARBA00012438"/>
    </source>
</evidence>
<dbReference type="SUPFAM" id="SSF55874">
    <property type="entry name" value="ATPase domain of HSP90 chaperone/DNA topoisomerase II/histidine kinase"/>
    <property type="match status" value="1"/>
</dbReference>
<dbReference type="eggNOG" id="COG2205">
    <property type="taxonomic scope" value="Bacteria"/>
</dbReference>
<dbReference type="SUPFAM" id="SSF158472">
    <property type="entry name" value="HAMP domain-like"/>
    <property type="match status" value="1"/>
</dbReference>
<evidence type="ECO:0000256" key="5">
    <source>
        <dbReference type="ARBA" id="ARBA00022679"/>
    </source>
</evidence>
<dbReference type="InterPro" id="IPR050428">
    <property type="entry name" value="TCS_sensor_his_kinase"/>
</dbReference>
<keyword evidence="10 11" id="KW-0472">Membrane</keyword>
<dbReference type="CDD" id="cd00082">
    <property type="entry name" value="HisKA"/>
    <property type="match status" value="1"/>
</dbReference>
<keyword evidence="5" id="KW-0808">Transferase</keyword>
<dbReference type="InterPro" id="IPR004358">
    <property type="entry name" value="Sig_transdc_His_kin-like_C"/>
</dbReference>
<evidence type="ECO:0000256" key="8">
    <source>
        <dbReference type="ARBA" id="ARBA00022989"/>
    </source>
</evidence>
<dbReference type="SMART" id="SM00388">
    <property type="entry name" value="HisKA"/>
    <property type="match status" value="1"/>
</dbReference>
<dbReference type="InterPro" id="IPR003594">
    <property type="entry name" value="HATPase_dom"/>
</dbReference>
<dbReference type="PANTHER" id="PTHR45436:SF8">
    <property type="entry name" value="HISTIDINE KINASE"/>
    <property type="match status" value="1"/>
</dbReference>
<evidence type="ECO:0000259" key="12">
    <source>
        <dbReference type="PROSITE" id="PS50109"/>
    </source>
</evidence>
<dbReference type="Pfam" id="PF00512">
    <property type="entry name" value="HisKA"/>
    <property type="match status" value="1"/>
</dbReference>
<dbReference type="InterPro" id="IPR003660">
    <property type="entry name" value="HAMP_dom"/>
</dbReference>
<evidence type="ECO:0000256" key="11">
    <source>
        <dbReference type="SAM" id="Phobius"/>
    </source>
</evidence>
<comment type="catalytic activity">
    <reaction evidence="1">
        <text>ATP + protein L-histidine = ADP + protein N-phospho-L-histidine.</text>
        <dbReference type="EC" id="2.7.13.3"/>
    </reaction>
</comment>
<dbReference type="PANTHER" id="PTHR45436">
    <property type="entry name" value="SENSOR HISTIDINE KINASE YKOH"/>
    <property type="match status" value="1"/>
</dbReference>
<evidence type="ECO:0000313" key="15">
    <source>
        <dbReference type="Proteomes" id="UP000018851"/>
    </source>
</evidence>
<gene>
    <name evidence="14" type="ORF">NX02_15900</name>
</gene>
<dbReference type="PROSITE" id="PS50885">
    <property type="entry name" value="HAMP"/>
    <property type="match status" value="1"/>
</dbReference>
<evidence type="ECO:0000259" key="13">
    <source>
        <dbReference type="PROSITE" id="PS50885"/>
    </source>
</evidence>
<sequence length="458" mass="49137">MPRFVPRLIPKSTIGRIALASVGVQVLTTGAALFSMQVVTERALDEGARSFVVELNQDLDDAYERGGRGWLTAAIDRRIQTVGRRDAVIALVDGDRLVAGNLIDWPRSEVVSGGIHRVTLRRREAPMAEPMLVIVTRLPGGERLVAGQTLEEQRRLGDRSRRAFAIALLLGALLAAAGSLLLARLIGRRVDHVAAVAAEVGGGDLAQRVAISGSDDAFDRLALAINAMLARIESLVAELRLVTDSLAHDLRSPVARLKSRLEGAVRDVSDPRAQLALGAGVEEADRLQAMLATALQISRAEAGIGRNQFRTFLASEMIADLAEVYGPLAEDRGIDVRVHADPPVRVTAHRELLGQAIANLIDNALNHAEGATLLDLAIKRRSEDVIITVADNGPGIPEDRRGEALRRFGRLDAARQASGAGLGLSLVATLAHLHRGRLELDDNRPGLIVRLILPIAVN</sequence>
<evidence type="ECO:0000313" key="14">
    <source>
        <dbReference type="EMBL" id="AHE54860.1"/>
    </source>
</evidence>
<reference evidence="14 15" key="1">
    <citation type="submission" date="2013-07" db="EMBL/GenBank/DDBJ databases">
        <title>Completed genome of Sphingomonas sanxanigenens NX02.</title>
        <authorList>
            <person name="Ma T."/>
            <person name="Huang H."/>
            <person name="Wu M."/>
            <person name="Li X."/>
            <person name="Li G."/>
        </authorList>
    </citation>
    <scope>NUCLEOTIDE SEQUENCE [LARGE SCALE GENOMIC DNA]</scope>
    <source>
        <strain evidence="14 15">NX02</strain>
    </source>
</reference>
<comment type="subcellular location">
    <subcellularLocation>
        <location evidence="2">Membrane</location>
    </subcellularLocation>
</comment>
<dbReference type="InterPro" id="IPR003661">
    <property type="entry name" value="HisK_dim/P_dom"/>
</dbReference>
<dbReference type="InterPro" id="IPR005467">
    <property type="entry name" value="His_kinase_dom"/>
</dbReference>
<protein>
    <recommendedName>
        <fullName evidence="3">histidine kinase</fullName>
        <ecNumber evidence="3">2.7.13.3</ecNumber>
    </recommendedName>
</protein>
<dbReference type="PATRIC" id="fig|1123269.5.peg.3108"/>
<keyword evidence="7" id="KW-0418">Kinase</keyword>
<dbReference type="STRING" id="1123269.NX02_15900"/>
<keyword evidence="9" id="KW-0902">Two-component regulatory system</keyword>
<evidence type="ECO:0000256" key="9">
    <source>
        <dbReference type="ARBA" id="ARBA00023012"/>
    </source>
</evidence>
<dbReference type="OrthoDB" id="9815202at2"/>
<dbReference type="PROSITE" id="PS50109">
    <property type="entry name" value="HIS_KIN"/>
    <property type="match status" value="1"/>
</dbReference>
<dbReference type="Gene3D" id="6.10.340.10">
    <property type="match status" value="1"/>
</dbReference>
<keyword evidence="8 11" id="KW-1133">Transmembrane helix</keyword>
<dbReference type="GO" id="GO:0005886">
    <property type="term" value="C:plasma membrane"/>
    <property type="evidence" value="ECO:0007669"/>
    <property type="project" value="TreeGrafter"/>
</dbReference>
<dbReference type="Gene3D" id="3.30.565.10">
    <property type="entry name" value="Histidine kinase-like ATPase, C-terminal domain"/>
    <property type="match status" value="1"/>
</dbReference>
<organism evidence="14 15">
    <name type="scientific">Sphingomonas sanxanigenens DSM 19645 = NX02</name>
    <dbReference type="NCBI Taxonomy" id="1123269"/>
    <lineage>
        <taxon>Bacteria</taxon>
        <taxon>Pseudomonadati</taxon>
        <taxon>Pseudomonadota</taxon>
        <taxon>Alphaproteobacteria</taxon>
        <taxon>Sphingomonadales</taxon>
        <taxon>Sphingomonadaceae</taxon>
        <taxon>Sphingomonas</taxon>
    </lineage>
</organism>
<feature type="domain" description="HAMP" evidence="13">
    <location>
        <begin position="184"/>
        <end position="237"/>
    </location>
</feature>
<keyword evidence="6 11" id="KW-0812">Transmembrane</keyword>
<dbReference type="Pfam" id="PF00672">
    <property type="entry name" value="HAMP"/>
    <property type="match status" value="1"/>
</dbReference>
<dbReference type="SUPFAM" id="SSF47384">
    <property type="entry name" value="Homodimeric domain of signal transducing histidine kinase"/>
    <property type="match status" value="1"/>
</dbReference>
<evidence type="ECO:0000256" key="6">
    <source>
        <dbReference type="ARBA" id="ARBA00022692"/>
    </source>
</evidence>
<evidence type="ECO:0000256" key="4">
    <source>
        <dbReference type="ARBA" id="ARBA00022553"/>
    </source>
</evidence>
<dbReference type="SMART" id="SM00304">
    <property type="entry name" value="HAMP"/>
    <property type="match status" value="1"/>
</dbReference>
<feature type="domain" description="Histidine kinase" evidence="12">
    <location>
        <begin position="245"/>
        <end position="457"/>
    </location>
</feature>
<dbReference type="GO" id="GO:0000155">
    <property type="term" value="F:phosphorelay sensor kinase activity"/>
    <property type="evidence" value="ECO:0007669"/>
    <property type="project" value="InterPro"/>
</dbReference>
<dbReference type="KEGG" id="ssan:NX02_15900"/>
<accession>W0AGT1</accession>
<dbReference type="Pfam" id="PF02518">
    <property type="entry name" value="HATPase_c"/>
    <property type="match status" value="1"/>
</dbReference>
<keyword evidence="4" id="KW-0597">Phosphoprotein</keyword>
<dbReference type="RefSeq" id="WP_025293061.1">
    <property type="nucleotide sequence ID" value="NZ_CP006644.1"/>
</dbReference>
<dbReference type="PRINTS" id="PR00344">
    <property type="entry name" value="BCTRLSENSOR"/>
</dbReference>
<dbReference type="SMART" id="SM00387">
    <property type="entry name" value="HATPase_c"/>
    <property type="match status" value="1"/>
</dbReference>
<proteinExistence type="predicted"/>